<proteinExistence type="predicted"/>
<feature type="non-terminal residue" evidence="1">
    <location>
        <position position="177"/>
    </location>
</feature>
<evidence type="ECO:0000313" key="1">
    <source>
        <dbReference type="EMBL" id="GAH45504.1"/>
    </source>
</evidence>
<accession>X1GV94</accession>
<protein>
    <submittedName>
        <fullName evidence="1">Uncharacterized protein</fullName>
    </submittedName>
</protein>
<dbReference type="AlphaFoldDB" id="X1GV94"/>
<reference evidence="1" key="1">
    <citation type="journal article" date="2014" name="Front. Microbiol.">
        <title>High frequency of phylogenetically diverse reductive dehalogenase-homologous genes in deep subseafloor sedimentary metagenomes.</title>
        <authorList>
            <person name="Kawai M."/>
            <person name="Futagami T."/>
            <person name="Toyoda A."/>
            <person name="Takaki Y."/>
            <person name="Nishi S."/>
            <person name="Hori S."/>
            <person name="Arai W."/>
            <person name="Tsubouchi T."/>
            <person name="Morono Y."/>
            <person name="Uchiyama I."/>
            <person name="Ito T."/>
            <person name="Fujiyama A."/>
            <person name="Inagaki F."/>
            <person name="Takami H."/>
        </authorList>
    </citation>
    <scope>NUCLEOTIDE SEQUENCE</scope>
    <source>
        <strain evidence="1">Expedition CK06-06</strain>
    </source>
</reference>
<dbReference type="EMBL" id="BARU01006144">
    <property type="protein sequence ID" value="GAH45504.1"/>
    <property type="molecule type" value="Genomic_DNA"/>
</dbReference>
<comment type="caution">
    <text evidence="1">The sequence shown here is derived from an EMBL/GenBank/DDBJ whole genome shotgun (WGS) entry which is preliminary data.</text>
</comment>
<organism evidence="1">
    <name type="scientific">marine sediment metagenome</name>
    <dbReference type="NCBI Taxonomy" id="412755"/>
    <lineage>
        <taxon>unclassified sequences</taxon>
        <taxon>metagenomes</taxon>
        <taxon>ecological metagenomes</taxon>
    </lineage>
</organism>
<sequence>MDANGVIGGIKNLLPFDPSILPTVNSNLTYDNLMVFRLPITVFKKNRKKFGDINTEQCEEYETLLSLFLAIIAKAKKFYITDCEQETVNPVSNLYDCFLEIVTSDGESHTSVFSERTKFNHSMFRVGKAVKEYRFWVLYHTVDINFGRVFRAVMRQKIKNNEKRTFRTAYKWIFAAD</sequence>
<name>X1GV94_9ZZZZ</name>
<gene>
    <name evidence="1" type="ORF">S03H2_12066</name>
</gene>